<evidence type="ECO:0000256" key="3">
    <source>
        <dbReference type="ARBA" id="ARBA00022448"/>
    </source>
</evidence>
<protein>
    <recommendedName>
        <fullName evidence="12">AzlC protein</fullName>
    </recommendedName>
</protein>
<evidence type="ECO:0000313" key="10">
    <source>
        <dbReference type="EMBL" id="GGB45388.1"/>
    </source>
</evidence>
<feature type="transmembrane region" description="Helical" evidence="9">
    <location>
        <begin position="98"/>
        <end position="122"/>
    </location>
</feature>
<proteinExistence type="inferred from homology"/>
<keyword evidence="7 9" id="KW-0472">Membrane</keyword>
<dbReference type="Proteomes" id="UP000603352">
    <property type="component" value="Unassembled WGS sequence"/>
</dbReference>
<comment type="caution">
    <text evidence="10">The sequence shown here is derived from an EMBL/GenBank/DDBJ whole genome shotgun (WGS) entry which is preliminary data.</text>
</comment>
<keyword evidence="3" id="KW-0813">Transport</keyword>
<dbReference type="PANTHER" id="PTHR34979">
    <property type="entry name" value="INNER MEMBRANE PROTEIN YGAZ"/>
    <property type="match status" value="1"/>
</dbReference>
<keyword evidence="6 9" id="KW-1133">Transmembrane helix</keyword>
<evidence type="ECO:0000256" key="6">
    <source>
        <dbReference type="ARBA" id="ARBA00022989"/>
    </source>
</evidence>
<evidence type="ECO:0000256" key="4">
    <source>
        <dbReference type="ARBA" id="ARBA00022475"/>
    </source>
</evidence>
<sequence>MALYAGMTDEAFAAASFATAPAAGRPAALGTLVFAIYLSWIMGTAAGIAAGALVPADLRAAMAAGLYALFVALLVPGLKARPAMAWVVSAAAIVNAALSPFMPAGVALLLSILCVAGGYALVAGGRGPDATVSAGDGRRGSGRRGPGGMQP</sequence>
<feature type="region of interest" description="Disordered" evidence="8">
    <location>
        <begin position="131"/>
        <end position="151"/>
    </location>
</feature>
<comment type="subcellular location">
    <subcellularLocation>
        <location evidence="1">Cell membrane</location>
        <topology evidence="1">Multi-pass membrane protein</topology>
    </subcellularLocation>
</comment>
<gene>
    <name evidence="10" type="ORF">GCM10011505_28300</name>
</gene>
<evidence type="ECO:0000256" key="7">
    <source>
        <dbReference type="ARBA" id="ARBA00023136"/>
    </source>
</evidence>
<keyword evidence="5 9" id="KW-0812">Transmembrane</keyword>
<evidence type="ECO:0000256" key="8">
    <source>
        <dbReference type="SAM" id="MobiDB-lite"/>
    </source>
</evidence>
<reference evidence="11" key="1">
    <citation type="journal article" date="2019" name="Int. J. Syst. Evol. Microbiol.">
        <title>The Global Catalogue of Microorganisms (GCM) 10K type strain sequencing project: providing services to taxonomists for standard genome sequencing and annotation.</title>
        <authorList>
            <consortium name="The Broad Institute Genomics Platform"/>
            <consortium name="The Broad Institute Genome Sequencing Center for Infectious Disease"/>
            <person name="Wu L."/>
            <person name="Ma J."/>
        </authorList>
    </citation>
    <scope>NUCLEOTIDE SEQUENCE [LARGE SCALE GENOMIC DNA]</scope>
    <source>
        <strain evidence="11">CGMCC 1.10188</strain>
    </source>
</reference>
<evidence type="ECO:0000313" key="11">
    <source>
        <dbReference type="Proteomes" id="UP000603352"/>
    </source>
</evidence>
<comment type="similarity">
    <text evidence="2">Belongs to the AzlC family.</text>
</comment>
<keyword evidence="4" id="KW-1003">Cell membrane</keyword>
<evidence type="ECO:0008006" key="12">
    <source>
        <dbReference type="Google" id="ProtNLM"/>
    </source>
</evidence>
<feature type="transmembrane region" description="Helical" evidence="9">
    <location>
        <begin position="34"/>
        <end position="54"/>
    </location>
</feature>
<dbReference type="RefSeq" id="WP_188578959.1">
    <property type="nucleotide sequence ID" value="NZ_BMDZ01000032.1"/>
</dbReference>
<dbReference type="PANTHER" id="PTHR34979:SF1">
    <property type="entry name" value="INNER MEMBRANE PROTEIN YGAZ"/>
    <property type="match status" value="1"/>
</dbReference>
<evidence type="ECO:0000256" key="9">
    <source>
        <dbReference type="SAM" id="Phobius"/>
    </source>
</evidence>
<evidence type="ECO:0000256" key="1">
    <source>
        <dbReference type="ARBA" id="ARBA00004651"/>
    </source>
</evidence>
<accession>A0ABQ1IKF0</accession>
<keyword evidence="11" id="KW-1185">Reference proteome</keyword>
<name>A0ABQ1IKF0_9PROT</name>
<evidence type="ECO:0000256" key="5">
    <source>
        <dbReference type="ARBA" id="ARBA00022692"/>
    </source>
</evidence>
<evidence type="ECO:0000256" key="2">
    <source>
        <dbReference type="ARBA" id="ARBA00010735"/>
    </source>
</evidence>
<organism evidence="10 11">
    <name type="scientific">Tistrella bauzanensis</name>
    <dbReference type="NCBI Taxonomy" id="657419"/>
    <lineage>
        <taxon>Bacteria</taxon>
        <taxon>Pseudomonadati</taxon>
        <taxon>Pseudomonadota</taxon>
        <taxon>Alphaproteobacteria</taxon>
        <taxon>Geminicoccales</taxon>
        <taxon>Geminicoccaceae</taxon>
        <taxon>Tistrella</taxon>
    </lineage>
</organism>
<dbReference type="InterPro" id="IPR011606">
    <property type="entry name" value="Brnchd-chn_aa_trnsp_permease"/>
</dbReference>
<dbReference type="EMBL" id="BMDZ01000032">
    <property type="protein sequence ID" value="GGB45388.1"/>
    <property type="molecule type" value="Genomic_DNA"/>
</dbReference>
<feature type="transmembrane region" description="Helical" evidence="9">
    <location>
        <begin position="61"/>
        <end position="78"/>
    </location>
</feature>